<dbReference type="AlphaFoldDB" id="A0A9D2Q7E5"/>
<proteinExistence type="predicted"/>
<comment type="caution">
    <text evidence="2">The sequence shown here is derived from an EMBL/GenBank/DDBJ whole genome shotgun (WGS) entry which is preliminary data.</text>
</comment>
<reference evidence="2" key="1">
    <citation type="journal article" date="2021" name="PeerJ">
        <title>Extensive microbial diversity within the chicken gut microbiome revealed by metagenomics and culture.</title>
        <authorList>
            <person name="Gilroy R."/>
            <person name="Ravi A."/>
            <person name="Getino M."/>
            <person name="Pursley I."/>
            <person name="Horton D.L."/>
            <person name="Alikhan N.F."/>
            <person name="Baker D."/>
            <person name="Gharbi K."/>
            <person name="Hall N."/>
            <person name="Watson M."/>
            <person name="Adriaenssens E.M."/>
            <person name="Foster-Nyarko E."/>
            <person name="Jarju S."/>
            <person name="Secka A."/>
            <person name="Antonio M."/>
            <person name="Oren A."/>
            <person name="Chaudhuri R.R."/>
            <person name="La Ragione R."/>
            <person name="Hildebrand F."/>
            <person name="Pallen M.J."/>
        </authorList>
    </citation>
    <scope>NUCLEOTIDE SEQUENCE</scope>
    <source>
        <strain evidence="2">5933</strain>
    </source>
</reference>
<evidence type="ECO:0000313" key="3">
    <source>
        <dbReference type="Proteomes" id="UP000823918"/>
    </source>
</evidence>
<evidence type="ECO:0000256" key="1">
    <source>
        <dbReference type="SAM" id="Phobius"/>
    </source>
</evidence>
<evidence type="ECO:0000313" key="2">
    <source>
        <dbReference type="EMBL" id="HJC72861.1"/>
    </source>
</evidence>
<keyword evidence="1" id="KW-0812">Transmembrane</keyword>
<reference evidence="2" key="2">
    <citation type="submission" date="2021-04" db="EMBL/GenBank/DDBJ databases">
        <authorList>
            <person name="Gilroy R."/>
        </authorList>
    </citation>
    <scope>NUCLEOTIDE SEQUENCE</scope>
    <source>
        <strain evidence="2">5933</strain>
    </source>
</reference>
<name>A0A9D2Q7E5_9FIRM</name>
<dbReference type="Proteomes" id="UP000823918">
    <property type="component" value="Unassembled WGS sequence"/>
</dbReference>
<organism evidence="2 3">
    <name type="scientific">Candidatus Ruthenibacterium merdavium</name>
    <dbReference type="NCBI Taxonomy" id="2838752"/>
    <lineage>
        <taxon>Bacteria</taxon>
        <taxon>Bacillati</taxon>
        <taxon>Bacillota</taxon>
        <taxon>Clostridia</taxon>
        <taxon>Eubacteriales</taxon>
        <taxon>Oscillospiraceae</taxon>
        <taxon>Ruthenibacterium</taxon>
    </lineage>
</organism>
<keyword evidence="1" id="KW-0472">Membrane</keyword>
<accession>A0A9D2Q7E5</accession>
<gene>
    <name evidence="2" type="ORF">H9698_08740</name>
</gene>
<feature type="transmembrane region" description="Helical" evidence="1">
    <location>
        <begin position="21"/>
        <end position="40"/>
    </location>
</feature>
<keyword evidence="1" id="KW-1133">Transmembrane helix</keyword>
<sequence>MKQTQQQMWAERLKGLLQKKNALFVLGIAGILLLGASELFPKSQQKADVFAQSGQEMSVSAQEQILEERVQQIVETVDGAGKVKVMITLEDAGETIYAQDEQLDAEHQYDENGQKVLDRNNGQSSHLFFDSGSDEQPLVETVRQPTVQGVAVICEGAGDVSVESRITQVVSTVLGIPTNRVCVAAMQTANP</sequence>
<protein>
    <submittedName>
        <fullName evidence="2">Stage III sporulation protein AG</fullName>
    </submittedName>
</protein>
<dbReference type="EMBL" id="DWWA01000045">
    <property type="protein sequence ID" value="HJC72861.1"/>
    <property type="molecule type" value="Genomic_DNA"/>
</dbReference>